<evidence type="ECO:0000256" key="2">
    <source>
        <dbReference type="ARBA" id="ARBA00022692"/>
    </source>
</evidence>
<feature type="region of interest" description="Disordered" evidence="5">
    <location>
        <begin position="286"/>
        <end position="342"/>
    </location>
</feature>
<dbReference type="Proteomes" id="UP001519460">
    <property type="component" value="Unassembled WGS sequence"/>
</dbReference>
<reference evidence="8 9" key="1">
    <citation type="journal article" date="2023" name="Sci. Data">
        <title>Genome assembly of the Korean intertidal mud-creeper Batillaria attramentaria.</title>
        <authorList>
            <person name="Patra A.K."/>
            <person name="Ho P.T."/>
            <person name="Jun S."/>
            <person name="Lee S.J."/>
            <person name="Kim Y."/>
            <person name="Won Y.J."/>
        </authorList>
    </citation>
    <scope>NUCLEOTIDE SEQUENCE [LARGE SCALE GENOMIC DNA]</scope>
    <source>
        <strain evidence="8">Wonlab-2016</strain>
    </source>
</reference>
<dbReference type="InterPro" id="IPR057282">
    <property type="entry name" value="RETREG1-3-like_RHD"/>
</dbReference>
<feature type="transmembrane region" description="Helical" evidence="6">
    <location>
        <begin position="160"/>
        <end position="179"/>
    </location>
</feature>
<feature type="region of interest" description="Disordered" evidence="5">
    <location>
        <begin position="459"/>
        <end position="491"/>
    </location>
</feature>
<evidence type="ECO:0000313" key="8">
    <source>
        <dbReference type="EMBL" id="KAK7481191.1"/>
    </source>
</evidence>
<organism evidence="8 9">
    <name type="scientific">Batillaria attramentaria</name>
    <dbReference type="NCBI Taxonomy" id="370345"/>
    <lineage>
        <taxon>Eukaryota</taxon>
        <taxon>Metazoa</taxon>
        <taxon>Spiralia</taxon>
        <taxon>Lophotrochozoa</taxon>
        <taxon>Mollusca</taxon>
        <taxon>Gastropoda</taxon>
        <taxon>Caenogastropoda</taxon>
        <taxon>Sorbeoconcha</taxon>
        <taxon>Cerithioidea</taxon>
        <taxon>Batillariidae</taxon>
        <taxon>Batillaria</taxon>
    </lineage>
</organism>
<comment type="caution">
    <text evidence="8">The sequence shown here is derived from an EMBL/GenBank/DDBJ whole genome shotgun (WGS) entry which is preliminary data.</text>
</comment>
<keyword evidence="3 6" id="KW-1133">Transmembrane helix</keyword>
<feature type="region of interest" description="Disordered" evidence="5">
    <location>
        <begin position="363"/>
        <end position="390"/>
    </location>
</feature>
<name>A0ABD0K1J6_9CAEN</name>
<dbReference type="InterPro" id="IPR052114">
    <property type="entry name" value="ER_autophagy_membrane_reg"/>
</dbReference>
<comment type="subcellular location">
    <subcellularLocation>
        <location evidence="1">Membrane</location>
        <topology evidence="1">Multi-pass membrane protein</topology>
    </subcellularLocation>
</comment>
<feature type="transmembrane region" description="Helical" evidence="6">
    <location>
        <begin position="185"/>
        <end position="204"/>
    </location>
</feature>
<dbReference type="Pfam" id="PF24456">
    <property type="entry name" value="RHD_RETREG1-3"/>
    <property type="match status" value="1"/>
</dbReference>
<keyword evidence="4 6" id="KW-0472">Membrane</keyword>
<accession>A0ABD0K1J6</accession>
<evidence type="ECO:0000256" key="4">
    <source>
        <dbReference type="ARBA" id="ARBA00023136"/>
    </source>
</evidence>
<dbReference type="GO" id="GO:0016020">
    <property type="term" value="C:membrane"/>
    <property type="evidence" value="ECO:0007669"/>
    <property type="project" value="UniProtKB-SubCell"/>
</dbReference>
<dbReference type="EMBL" id="JACVVK020000265">
    <property type="protein sequence ID" value="KAK7481191.1"/>
    <property type="molecule type" value="Genomic_DNA"/>
</dbReference>
<feature type="compositionally biased region" description="Acidic residues" evidence="5">
    <location>
        <begin position="471"/>
        <end position="485"/>
    </location>
</feature>
<proteinExistence type="predicted"/>
<evidence type="ECO:0000313" key="9">
    <source>
        <dbReference type="Proteomes" id="UP001519460"/>
    </source>
</evidence>
<feature type="compositionally biased region" description="Acidic residues" evidence="5">
    <location>
        <begin position="321"/>
        <end position="341"/>
    </location>
</feature>
<dbReference type="GO" id="GO:0005783">
    <property type="term" value="C:endoplasmic reticulum"/>
    <property type="evidence" value="ECO:0007669"/>
    <property type="project" value="UniProtKB-ARBA"/>
</dbReference>
<sequence length="518" mass="57467">MNEPQIGTATALRNQRRMGDADKHYIHRSKMEAKLNELLNPIEPLVMRLQSLLVWEYPRKSAVMLLFAHLVFWIVSRCCVQVYSLVSVSLMVIFFVDTWKKKIWPEIRVPPPVPEDTDGWTPVHPRLLSVPEISRHLAAAFCFVIKLFGSIRNLRREKPFVFFLFFSVMFISTAALGQYMSGFMIVYTIVMSVMIWPSLVYHNLLKRAYLRMEPAFMWLDYQMKSKCRIRRAQPVELPADVLVGGKSGGDGRTGLLPQVVEVVEEEDFEPSMDPATTAALARAITDSEDEGTGGTPSIPTPGLSKEPSIDNSDEERRTDDFNLDVDDMPSFDDLDHSDDELTPVTRKLPKSLGVRSGLSLSAGDISFSPSHFDDSDSDEESASASGSGLSFPDVAQTVLSSDTDASTANLTSALVTKTLSSMMETALQGVMGMTGVEATSSGRIPHTGTKITYTKTPEGESIDFATPEPTITEDDEGCEPSDDENSNALDDTINNEVAEIEKDFDFLDELDESESRNK</sequence>
<keyword evidence="2 6" id="KW-0812">Transmembrane</keyword>
<feature type="transmembrane region" description="Helical" evidence="6">
    <location>
        <begin position="81"/>
        <end position="99"/>
    </location>
</feature>
<evidence type="ECO:0000259" key="7">
    <source>
        <dbReference type="Pfam" id="PF24456"/>
    </source>
</evidence>
<evidence type="ECO:0000256" key="6">
    <source>
        <dbReference type="SAM" id="Phobius"/>
    </source>
</evidence>
<dbReference type="AlphaFoldDB" id="A0ABD0K1J6"/>
<gene>
    <name evidence="8" type="ORF">BaRGS_00027451</name>
</gene>
<evidence type="ECO:0000256" key="3">
    <source>
        <dbReference type="ARBA" id="ARBA00022989"/>
    </source>
</evidence>
<dbReference type="PANTHER" id="PTHR20952:SF4">
    <property type="entry name" value="RETICULOPHAGY REGULATOR 2"/>
    <property type="match status" value="1"/>
</dbReference>
<protein>
    <recommendedName>
        <fullName evidence="7">RETREG1-3/ARL6IP-like N-terminal reticulon-homology domain-containing protein</fullName>
    </recommendedName>
</protein>
<evidence type="ECO:0000256" key="5">
    <source>
        <dbReference type="SAM" id="MobiDB-lite"/>
    </source>
</evidence>
<keyword evidence="9" id="KW-1185">Reference proteome</keyword>
<dbReference type="PANTHER" id="PTHR20952">
    <property type="entry name" value="ADP-RIBOSYLATION-LIKE FACTOR 6-INTERACTING PROTEIN"/>
    <property type="match status" value="1"/>
</dbReference>
<feature type="domain" description="RETREG1-3/ARL6IP-like N-terminal reticulon-homology" evidence="7">
    <location>
        <begin position="40"/>
        <end position="223"/>
    </location>
</feature>
<evidence type="ECO:0000256" key="1">
    <source>
        <dbReference type="ARBA" id="ARBA00004141"/>
    </source>
</evidence>